<proteinExistence type="inferred from homology"/>
<dbReference type="InterPro" id="IPR001128">
    <property type="entry name" value="Cyt_P450"/>
</dbReference>
<evidence type="ECO:0000256" key="2">
    <source>
        <dbReference type="RuleBase" id="RU000461"/>
    </source>
</evidence>
<dbReference type="PANTHER" id="PTHR46696">
    <property type="entry name" value="P450, PUTATIVE (EUROFUNG)-RELATED"/>
    <property type="match status" value="1"/>
</dbReference>
<evidence type="ECO:0000313" key="4">
    <source>
        <dbReference type="Proteomes" id="UP001569963"/>
    </source>
</evidence>
<evidence type="ECO:0000313" key="3">
    <source>
        <dbReference type="EMBL" id="MFA1538168.1"/>
    </source>
</evidence>
<sequence>MAADSTPKTCPVEDYTNFDMAPAMTFFERMDAFQDRARPVMRSEEAGGYWVFTDYEAINEGLQRTDLWSSSVVTPTDPNPPFKLIPLMLDPPEHTPWRQLLRGYFSPGRIRGMADNQRRLAGEIIDGLAGRGECNFVDDVARVFPSTVFLEIMGMPVTKLPEFLEWEGMILHSGEDRERVAGGVGLVIQYFMELIAERRADPDPDATDIVTTALNWKIDGEPVSDEDLLNCSLLLFMAGLDTVASQSSYAFWHLATHPGDRARLVADPGHVPIVVEEILRAYPIVQTARKALKDEEFHGCPVKAGDMAVFPLSAAGRDEAVHPGARSVDLDRDSTKNLSFGGGPHRCLGAHLARQELAVLLTEWHQRIPDYALAGEPTEHSGGVWALNELPLRWDV</sequence>
<accession>A0ABV4Q550</accession>
<dbReference type="PANTHER" id="PTHR46696:SF6">
    <property type="entry name" value="P450, PUTATIVE (EUROFUNG)-RELATED"/>
    <property type="match status" value="1"/>
</dbReference>
<dbReference type="CDD" id="cd11035">
    <property type="entry name" value="P450cam-like"/>
    <property type="match status" value="1"/>
</dbReference>
<dbReference type="InterPro" id="IPR017972">
    <property type="entry name" value="Cyt_P450_CS"/>
</dbReference>
<dbReference type="PRINTS" id="PR00385">
    <property type="entry name" value="P450"/>
</dbReference>
<keyword evidence="2" id="KW-0503">Monooxygenase</keyword>
<keyword evidence="2" id="KW-0349">Heme</keyword>
<keyword evidence="2" id="KW-0408">Iron</keyword>
<dbReference type="Pfam" id="PF00067">
    <property type="entry name" value="p450"/>
    <property type="match status" value="2"/>
</dbReference>
<keyword evidence="4" id="KW-1185">Reference proteome</keyword>
<dbReference type="Proteomes" id="UP001569963">
    <property type="component" value="Unassembled WGS sequence"/>
</dbReference>
<keyword evidence="2" id="KW-0560">Oxidoreductase</keyword>
<name>A0ABV4Q550_9ACTN</name>
<comment type="similarity">
    <text evidence="1 2">Belongs to the cytochrome P450 family.</text>
</comment>
<reference evidence="3 4" key="1">
    <citation type="submission" date="2023-11" db="EMBL/GenBank/DDBJ databases">
        <title>Actinomadura monticuli sp. nov., isolated from volcanic ash.</title>
        <authorList>
            <person name="Lee S.D."/>
            <person name="Yang H."/>
            <person name="Kim I.S."/>
        </authorList>
    </citation>
    <scope>NUCLEOTIDE SEQUENCE [LARGE SCALE GENOMIC DNA]</scope>
    <source>
        <strain evidence="3 4">DLS-62</strain>
    </source>
</reference>
<keyword evidence="2" id="KW-0479">Metal-binding</keyword>
<protein>
    <submittedName>
        <fullName evidence="3">Cytochrome P450</fullName>
    </submittedName>
</protein>
<dbReference type="RefSeq" id="WP_371947509.1">
    <property type="nucleotide sequence ID" value="NZ_JAXCEI010000002.1"/>
</dbReference>
<dbReference type="PROSITE" id="PS00086">
    <property type="entry name" value="CYTOCHROME_P450"/>
    <property type="match status" value="1"/>
</dbReference>
<dbReference type="Gene3D" id="1.10.630.10">
    <property type="entry name" value="Cytochrome P450"/>
    <property type="match status" value="1"/>
</dbReference>
<evidence type="ECO:0000256" key="1">
    <source>
        <dbReference type="ARBA" id="ARBA00010617"/>
    </source>
</evidence>
<dbReference type="InterPro" id="IPR036396">
    <property type="entry name" value="Cyt_P450_sf"/>
</dbReference>
<dbReference type="SUPFAM" id="SSF48264">
    <property type="entry name" value="Cytochrome P450"/>
    <property type="match status" value="1"/>
</dbReference>
<gene>
    <name evidence="3" type="ORF">SM611_04435</name>
</gene>
<dbReference type="EMBL" id="JAXCEI010000002">
    <property type="protein sequence ID" value="MFA1538168.1"/>
    <property type="molecule type" value="Genomic_DNA"/>
</dbReference>
<dbReference type="InterPro" id="IPR002397">
    <property type="entry name" value="Cyt_P450_B"/>
</dbReference>
<dbReference type="PRINTS" id="PR00359">
    <property type="entry name" value="BP450"/>
</dbReference>
<organism evidence="3 4">
    <name type="scientific">Actinomadura monticuli</name>
    <dbReference type="NCBI Taxonomy" id="3097367"/>
    <lineage>
        <taxon>Bacteria</taxon>
        <taxon>Bacillati</taxon>
        <taxon>Actinomycetota</taxon>
        <taxon>Actinomycetes</taxon>
        <taxon>Streptosporangiales</taxon>
        <taxon>Thermomonosporaceae</taxon>
        <taxon>Actinomadura</taxon>
    </lineage>
</organism>
<comment type="caution">
    <text evidence="3">The sequence shown here is derived from an EMBL/GenBank/DDBJ whole genome shotgun (WGS) entry which is preliminary data.</text>
</comment>